<dbReference type="InterPro" id="IPR021320">
    <property type="entry name" value="DUF2905"/>
</dbReference>
<sequence>MLRWLIVVFVALVVIEGLAPWLRRWGLGRLPGDLNFRLFGRQWSIPLASTVLLSLAVGLAIKWL</sequence>
<dbReference type="EMBL" id="BAABBP010000004">
    <property type="protein sequence ID" value="GAA3987132.1"/>
    <property type="molecule type" value="Genomic_DNA"/>
</dbReference>
<proteinExistence type="predicted"/>
<protein>
    <submittedName>
        <fullName evidence="2">DUF2905 domain-containing protein</fullName>
    </submittedName>
</protein>
<dbReference type="RefSeq" id="WP_103045987.1">
    <property type="nucleotide sequence ID" value="NZ_BAABBP010000004.1"/>
</dbReference>
<keyword evidence="1" id="KW-0812">Transmembrane</keyword>
<dbReference type="Pfam" id="PF11146">
    <property type="entry name" value="DUF2905"/>
    <property type="match status" value="1"/>
</dbReference>
<reference evidence="3" key="1">
    <citation type="journal article" date="2019" name="Int. J. Syst. Evol. Microbiol.">
        <title>The Global Catalogue of Microorganisms (GCM) 10K type strain sequencing project: providing services to taxonomists for standard genome sequencing and annotation.</title>
        <authorList>
            <consortium name="The Broad Institute Genomics Platform"/>
            <consortium name="The Broad Institute Genome Sequencing Center for Infectious Disease"/>
            <person name="Wu L."/>
            <person name="Ma J."/>
        </authorList>
    </citation>
    <scope>NUCLEOTIDE SEQUENCE [LARGE SCALE GENOMIC DNA]</scope>
    <source>
        <strain evidence="3">JCM 17561</strain>
    </source>
</reference>
<feature type="transmembrane region" description="Helical" evidence="1">
    <location>
        <begin position="6"/>
        <end position="22"/>
    </location>
</feature>
<comment type="caution">
    <text evidence="2">The sequence shown here is derived from an EMBL/GenBank/DDBJ whole genome shotgun (WGS) entry which is preliminary data.</text>
</comment>
<organism evidence="2 3">
    <name type="scientific">Comamonas faecalis</name>
    <dbReference type="NCBI Taxonomy" id="1387849"/>
    <lineage>
        <taxon>Bacteria</taxon>
        <taxon>Pseudomonadati</taxon>
        <taxon>Pseudomonadota</taxon>
        <taxon>Betaproteobacteria</taxon>
        <taxon>Burkholderiales</taxon>
        <taxon>Comamonadaceae</taxon>
        <taxon>Comamonas</taxon>
    </lineage>
</organism>
<feature type="transmembrane region" description="Helical" evidence="1">
    <location>
        <begin position="43"/>
        <end position="61"/>
    </location>
</feature>
<keyword evidence="1" id="KW-0472">Membrane</keyword>
<evidence type="ECO:0000313" key="3">
    <source>
        <dbReference type="Proteomes" id="UP001501627"/>
    </source>
</evidence>
<keyword evidence="3" id="KW-1185">Reference proteome</keyword>
<evidence type="ECO:0000256" key="1">
    <source>
        <dbReference type="SAM" id="Phobius"/>
    </source>
</evidence>
<dbReference type="Proteomes" id="UP001501627">
    <property type="component" value="Unassembled WGS sequence"/>
</dbReference>
<accession>A0ABP7QSW1</accession>
<gene>
    <name evidence="2" type="ORF">GCM10022279_07670</name>
</gene>
<name>A0ABP7QSW1_9BURK</name>
<evidence type="ECO:0000313" key="2">
    <source>
        <dbReference type="EMBL" id="GAA3987132.1"/>
    </source>
</evidence>
<keyword evidence="1" id="KW-1133">Transmembrane helix</keyword>